<evidence type="ECO:0000313" key="2">
    <source>
        <dbReference type="Proteomes" id="UP000033047"/>
    </source>
</evidence>
<name>A0A0F5JMN6_9BACT</name>
<dbReference type="RefSeq" id="WP_010801952.1">
    <property type="nucleotide sequence ID" value="NZ_KQ033912.1"/>
</dbReference>
<comment type="caution">
    <text evidence="1">The sequence shown here is derived from an EMBL/GenBank/DDBJ whole genome shotgun (WGS) entry which is preliminary data.</text>
</comment>
<proteinExistence type="predicted"/>
<dbReference type="PROSITE" id="PS51257">
    <property type="entry name" value="PROKAR_LIPOPROTEIN"/>
    <property type="match status" value="1"/>
</dbReference>
<gene>
    <name evidence="1" type="ORF">HMPREF1535_00856</name>
</gene>
<dbReference type="Pfam" id="PF17170">
    <property type="entry name" value="DUF5128"/>
    <property type="match status" value="1"/>
</dbReference>
<dbReference type="AlphaFoldDB" id="A0A0F5JMN6"/>
<sequence>MKTLPLLFFTFFLATGCSGTKKDSAAQPDNGEETAETTIQPAAPIWYEGEKPIFFNVEENYPETNIRLSDLSDALYIPLETNDSTLLRQIGTCEGNEYLLTNDFIYAQEEQAAIYIFKRDGSLVRKIDHKGGGPGEYSYISSYAVDTLRKEIFVQDANLKKGCTYVYDLEGNFKRTFLNKAKEITILNDSLLLNYFRYNPGGPRYSVVRKEDGSTVKKLPIRFPTQLPHDSHGRLAYGSLVKSPKGAFMANLGNDTIFEIRQDLQVIPRIIDQSKYPTTFAQVHPTIETERYLMFYILRCHSYKPYVDEHYYIYDKKDNQIYKMTDYPGNSYWTLMDDYPHITNWSTTQNSNVAVRTRQVYALQEAEGKHGDAELKKLIETLDDDANPVLQIMLFHTVDQIKK</sequence>
<dbReference type="PATRIC" id="fig|927665.4.peg.871"/>
<reference evidence="1 2" key="1">
    <citation type="submission" date="2013-04" db="EMBL/GenBank/DDBJ databases">
        <title>The Genome Sequence of Parabacteroides goldsteinii DSM 19448.</title>
        <authorList>
            <consortium name="The Broad Institute Genomics Platform"/>
            <person name="Earl A."/>
            <person name="Ward D."/>
            <person name="Feldgarden M."/>
            <person name="Gevers D."/>
            <person name="Martens E."/>
            <person name="Sakamoto M."/>
            <person name="Benno Y."/>
            <person name="Song Y."/>
            <person name="Liu C."/>
            <person name="Lee J."/>
            <person name="Bolanos M."/>
            <person name="Vaisanen M.L."/>
            <person name="Finegold S.M."/>
            <person name="Walker B."/>
            <person name="Young S."/>
            <person name="Zeng Q."/>
            <person name="Gargeya S."/>
            <person name="Fitzgerald M."/>
            <person name="Haas B."/>
            <person name="Abouelleil A."/>
            <person name="Allen A.W."/>
            <person name="Alvarado L."/>
            <person name="Arachchi H.M."/>
            <person name="Berlin A.M."/>
            <person name="Chapman S.B."/>
            <person name="Gainer-Dewar J."/>
            <person name="Goldberg J."/>
            <person name="Griggs A."/>
            <person name="Gujja S."/>
            <person name="Hansen M."/>
            <person name="Howarth C."/>
            <person name="Imamovic A."/>
            <person name="Ireland A."/>
            <person name="Larimer J."/>
            <person name="McCowan C."/>
            <person name="Murphy C."/>
            <person name="Pearson M."/>
            <person name="Poon T.W."/>
            <person name="Priest M."/>
            <person name="Roberts A."/>
            <person name="Saif S."/>
            <person name="Shea T."/>
            <person name="Sisk P."/>
            <person name="Sykes S."/>
            <person name="Wortman J."/>
            <person name="Nusbaum C."/>
            <person name="Birren B."/>
        </authorList>
    </citation>
    <scope>NUCLEOTIDE SEQUENCE [LARGE SCALE GENOMIC DNA]</scope>
    <source>
        <strain evidence="1 2">DSM 19448</strain>
    </source>
</reference>
<evidence type="ECO:0000313" key="1">
    <source>
        <dbReference type="EMBL" id="KKB59028.1"/>
    </source>
</evidence>
<protein>
    <recommendedName>
        <fullName evidence="3">6-bladed beta-propeller</fullName>
    </recommendedName>
</protein>
<dbReference type="HOGENOM" id="CLU_683037_0_0_10"/>
<dbReference type="InterPro" id="IPR011042">
    <property type="entry name" value="6-blade_b-propeller_TolB-like"/>
</dbReference>
<dbReference type="EMBL" id="AQHV01000004">
    <property type="protein sequence ID" value="KKB59028.1"/>
    <property type="molecule type" value="Genomic_DNA"/>
</dbReference>
<dbReference type="SUPFAM" id="SSF63825">
    <property type="entry name" value="YWTD domain"/>
    <property type="match status" value="1"/>
</dbReference>
<dbReference type="Gene3D" id="2.120.10.30">
    <property type="entry name" value="TolB, C-terminal domain"/>
    <property type="match status" value="1"/>
</dbReference>
<organism evidence="1 2">
    <name type="scientific">Parabacteroides goldsteinii DSM 19448 = WAL 12034</name>
    <dbReference type="NCBI Taxonomy" id="927665"/>
    <lineage>
        <taxon>Bacteria</taxon>
        <taxon>Pseudomonadati</taxon>
        <taxon>Bacteroidota</taxon>
        <taxon>Bacteroidia</taxon>
        <taxon>Bacteroidales</taxon>
        <taxon>Tannerellaceae</taxon>
        <taxon>Parabacteroides</taxon>
    </lineage>
</organism>
<accession>A0A0F5JMN6</accession>
<evidence type="ECO:0008006" key="3">
    <source>
        <dbReference type="Google" id="ProtNLM"/>
    </source>
</evidence>
<dbReference type="Proteomes" id="UP000033047">
    <property type="component" value="Unassembled WGS sequence"/>
</dbReference>
<dbReference type="STRING" id="927665.HMPREF1535_00856"/>